<proteinExistence type="predicted"/>
<dbReference type="AlphaFoldDB" id="A0AAE6IRL6"/>
<gene>
    <name evidence="1" type="ORF">FUT82_02675</name>
</gene>
<name>A0AAE6IRL6_TREPH</name>
<protein>
    <submittedName>
        <fullName evidence="1">Uncharacterized protein</fullName>
    </submittedName>
</protein>
<sequence length="148" mass="16565">MKMDLTKKIDDLIAANDESGLDAIIKEHGGYIFKTEYLGFTSNHGLMGEYFYSNSFEEAVGKTKEYLSIPLQKKEDGLSISLELITKFLNGGLEYGANIFSKKQTGKGITSTCNLSDCSNFEQIKRGTETLSDDELMLFKNCIEENLM</sequence>
<accession>A0AAE6IRL6</accession>
<dbReference type="EMBL" id="CP042817">
    <property type="protein sequence ID" value="QEJ96994.1"/>
    <property type="molecule type" value="Genomic_DNA"/>
</dbReference>
<reference evidence="1 2" key="1">
    <citation type="submission" date="2019-08" db="EMBL/GenBank/DDBJ databases">
        <authorList>
            <person name="Kuhnert P."/>
        </authorList>
    </citation>
    <scope>NUCLEOTIDE SEQUENCE [LARGE SCALE GENOMIC DNA]</scope>
    <source>
        <strain evidence="1 2">B36.5</strain>
    </source>
</reference>
<organism evidence="1 2">
    <name type="scientific">Treponema phagedenis</name>
    <dbReference type="NCBI Taxonomy" id="162"/>
    <lineage>
        <taxon>Bacteria</taxon>
        <taxon>Pseudomonadati</taxon>
        <taxon>Spirochaetota</taxon>
        <taxon>Spirochaetia</taxon>
        <taxon>Spirochaetales</taxon>
        <taxon>Treponemataceae</taxon>
        <taxon>Treponema</taxon>
    </lineage>
</organism>
<evidence type="ECO:0000313" key="2">
    <source>
        <dbReference type="Proteomes" id="UP000323594"/>
    </source>
</evidence>
<evidence type="ECO:0000313" key="1">
    <source>
        <dbReference type="EMBL" id="QEJ96994.1"/>
    </source>
</evidence>
<dbReference type="Proteomes" id="UP000323594">
    <property type="component" value="Chromosome"/>
</dbReference>
<dbReference type="RefSeq" id="WP_148878634.1">
    <property type="nucleotide sequence ID" value="NZ_CP042813.1"/>
</dbReference>